<dbReference type="EMBL" id="JAHRIP010022837">
    <property type="protein sequence ID" value="MEQ2289331.1"/>
    <property type="molecule type" value="Genomic_DNA"/>
</dbReference>
<protein>
    <submittedName>
        <fullName evidence="1">Uncharacterized protein</fullName>
    </submittedName>
</protein>
<organism evidence="1 2">
    <name type="scientific">Ameca splendens</name>
    <dbReference type="NCBI Taxonomy" id="208324"/>
    <lineage>
        <taxon>Eukaryota</taxon>
        <taxon>Metazoa</taxon>
        <taxon>Chordata</taxon>
        <taxon>Craniata</taxon>
        <taxon>Vertebrata</taxon>
        <taxon>Euteleostomi</taxon>
        <taxon>Actinopterygii</taxon>
        <taxon>Neopterygii</taxon>
        <taxon>Teleostei</taxon>
        <taxon>Neoteleostei</taxon>
        <taxon>Acanthomorphata</taxon>
        <taxon>Ovalentaria</taxon>
        <taxon>Atherinomorphae</taxon>
        <taxon>Cyprinodontiformes</taxon>
        <taxon>Goodeidae</taxon>
        <taxon>Ameca</taxon>
    </lineage>
</organism>
<dbReference type="Proteomes" id="UP001469553">
    <property type="component" value="Unassembled WGS sequence"/>
</dbReference>
<reference evidence="1 2" key="1">
    <citation type="submission" date="2021-06" db="EMBL/GenBank/DDBJ databases">
        <authorList>
            <person name="Palmer J.M."/>
        </authorList>
    </citation>
    <scope>NUCLEOTIDE SEQUENCE [LARGE SCALE GENOMIC DNA]</scope>
    <source>
        <strain evidence="1 2">AS_MEX2019</strain>
        <tissue evidence="1">Muscle</tissue>
    </source>
</reference>
<comment type="caution">
    <text evidence="1">The sequence shown here is derived from an EMBL/GenBank/DDBJ whole genome shotgun (WGS) entry which is preliminary data.</text>
</comment>
<evidence type="ECO:0000313" key="1">
    <source>
        <dbReference type="EMBL" id="MEQ2289331.1"/>
    </source>
</evidence>
<keyword evidence="2" id="KW-1185">Reference proteome</keyword>
<evidence type="ECO:0000313" key="2">
    <source>
        <dbReference type="Proteomes" id="UP001469553"/>
    </source>
</evidence>
<accession>A0ABV0Y6M3</accession>
<sequence>MSKTQKGKVFSHVLFHSCQLHYFPLVSLQNKTLMCRKHMSVFLKENANHKNWISEQWNFDEVVFHYQSVCVFVLLFLLLSEDRFSYFTSKVKTVCSKVRTFPWSSLCFLLGVRVWD</sequence>
<gene>
    <name evidence="1" type="ORF">AMECASPLE_031836</name>
</gene>
<name>A0ABV0Y6M3_9TELE</name>
<proteinExistence type="predicted"/>